<evidence type="ECO:0000313" key="3">
    <source>
        <dbReference type="Proteomes" id="UP000321820"/>
    </source>
</evidence>
<dbReference type="InterPro" id="IPR043129">
    <property type="entry name" value="ATPase_NBD"/>
</dbReference>
<keyword evidence="3" id="KW-1185">Reference proteome</keyword>
<dbReference type="PANTHER" id="PTHR18964:SF149">
    <property type="entry name" value="BIFUNCTIONAL UDP-N-ACETYLGLUCOSAMINE 2-EPIMERASE_N-ACETYLMANNOSAMINE KINASE"/>
    <property type="match status" value="1"/>
</dbReference>
<dbReference type="EMBL" id="CP042806">
    <property type="protein sequence ID" value="QEE28920.1"/>
    <property type="molecule type" value="Genomic_DNA"/>
</dbReference>
<accession>A0A5B9EDT4</accession>
<dbReference type="Pfam" id="PF00480">
    <property type="entry name" value="ROK"/>
    <property type="match status" value="1"/>
</dbReference>
<gene>
    <name evidence="2" type="ORF">FTW19_13480</name>
</gene>
<evidence type="ECO:0000313" key="2">
    <source>
        <dbReference type="EMBL" id="QEE28920.1"/>
    </source>
</evidence>
<sequence length="328" mass="34777">MQLPTDHITADCFPPTGYTRTMPHNISGPRTDERQAATNTQVILSFDMGGSHVAAMAAPLNSPFAGTSASAALDEGGSASYLFDRIEGAARVALSALTPPAVIVGIAVAMPGPFDYANGISLLQHKFAAWYGVDVRKHLAVRFGIDEENIVFLNDADAFLLGELHDSSASKAVGITLGTGIGAAFAIDGRAVPATEILPNHCDLYALPWKGSTVEEFLSTRGIMKLHKERGGHYQSVKEIAEKSGVDPIAADTMSAFGKELGLVIDTFLSPFAPDVIILGGSISRSYQTFLPGVLSVNPVLANLFRVASYFEKAALLGSIAEWLRQRG</sequence>
<dbReference type="Gene3D" id="3.30.420.40">
    <property type="match status" value="2"/>
</dbReference>
<dbReference type="InterPro" id="IPR000600">
    <property type="entry name" value="ROK"/>
</dbReference>
<reference evidence="2 3" key="1">
    <citation type="submission" date="2019-08" db="EMBL/GenBank/DDBJ databases">
        <title>Complete genome sequence of Terriglobus albidus strain ORNL.</title>
        <authorList>
            <person name="Podar M."/>
        </authorList>
    </citation>
    <scope>NUCLEOTIDE SEQUENCE [LARGE SCALE GENOMIC DNA]</scope>
    <source>
        <strain evidence="2 3">ORNL</strain>
    </source>
</reference>
<protein>
    <submittedName>
        <fullName evidence="2">ROK family protein</fullName>
    </submittedName>
</protein>
<name>A0A5B9EDT4_9BACT</name>
<dbReference type="KEGG" id="talb:FTW19_13480"/>
<evidence type="ECO:0000256" key="1">
    <source>
        <dbReference type="ARBA" id="ARBA00006479"/>
    </source>
</evidence>
<organism evidence="2 3">
    <name type="scientific">Terriglobus albidus</name>
    <dbReference type="NCBI Taxonomy" id="1592106"/>
    <lineage>
        <taxon>Bacteria</taxon>
        <taxon>Pseudomonadati</taxon>
        <taxon>Acidobacteriota</taxon>
        <taxon>Terriglobia</taxon>
        <taxon>Terriglobales</taxon>
        <taxon>Acidobacteriaceae</taxon>
        <taxon>Terriglobus</taxon>
    </lineage>
</organism>
<dbReference type="Proteomes" id="UP000321820">
    <property type="component" value="Chromosome"/>
</dbReference>
<dbReference type="AlphaFoldDB" id="A0A5B9EDT4"/>
<proteinExistence type="inferred from homology"/>
<dbReference type="OrthoDB" id="49666at2"/>
<dbReference type="PANTHER" id="PTHR18964">
    <property type="entry name" value="ROK (REPRESSOR, ORF, KINASE) FAMILY"/>
    <property type="match status" value="1"/>
</dbReference>
<dbReference type="SUPFAM" id="SSF53067">
    <property type="entry name" value="Actin-like ATPase domain"/>
    <property type="match status" value="1"/>
</dbReference>
<comment type="similarity">
    <text evidence="1">Belongs to the ROK (NagC/XylR) family.</text>
</comment>
<dbReference type="CDD" id="cd23763">
    <property type="entry name" value="ASKHA_ATPase_ROK"/>
    <property type="match status" value="1"/>
</dbReference>